<evidence type="ECO:0000313" key="8">
    <source>
        <dbReference type="EMBL" id="CEL71210.1"/>
    </source>
</evidence>
<proteinExistence type="predicted"/>
<comment type="pathway">
    <text evidence="1">Carbohydrate degradation; pentose phosphate pathway; D-ribulose 5-phosphate from D-glucose 6-phosphate (oxidative stage): step 1/3.</text>
</comment>
<evidence type="ECO:0000256" key="1">
    <source>
        <dbReference type="ARBA" id="ARBA00004937"/>
    </source>
</evidence>
<keyword evidence="5 8" id="KW-0560">Oxidoreductase</keyword>
<dbReference type="SUPFAM" id="SSF51735">
    <property type="entry name" value="NAD(P)-binding Rossmann-fold domains"/>
    <property type="match status" value="1"/>
</dbReference>
<keyword evidence="3" id="KW-0313">Glucose metabolism</keyword>
<evidence type="ECO:0000256" key="3">
    <source>
        <dbReference type="ARBA" id="ARBA00022526"/>
    </source>
</evidence>
<accession>A0A0F7URV1</accession>
<sequence length="151" mass="17756">MNGSDYNISNNVAEDNISIDDENKTNEYFQMCTPKNCPDNVFSSNYNFPYVINRMLYLALPPHIFVSTLKNYKKNCLNSKGTDKILLEKPFGNDLDSFKMLSKQILENFNEQQIYRIDHYLGKDMVSGLLKLKFTNTFLLSLMNRHFYKMY</sequence>
<protein>
    <recommendedName>
        <fullName evidence="2">glucose-6-phosphate dehydrogenase (NADP(+))</fullName>
        <ecNumber evidence="2">1.1.1.49</ecNumber>
    </recommendedName>
</protein>
<dbReference type="PRINTS" id="PR00079">
    <property type="entry name" value="G6PDHDRGNASE"/>
</dbReference>
<organism evidence="8">
    <name type="scientific">Neospora caninum (strain Liverpool)</name>
    <dbReference type="NCBI Taxonomy" id="572307"/>
    <lineage>
        <taxon>Eukaryota</taxon>
        <taxon>Sar</taxon>
        <taxon>Alveolata</taxon>
        <taxon>Apicomplexa</taxon>
        <taxon>Conoidasida</taxon>
        <taxon>Coccidia</taxon>
        <taxon>Eucoccidiorida</taxon>
        <taxon>Eimeriorina</taxon>
        <taxon>Sarcocystidae</taxon>
        <taxon>Neospora</taxon>
    </lineage>
</organism>
<evidence type="ECO:0000259" key="7">
    <source>
        <dbReference type="Pfam" id="PF00479"/>
    </source>
</evidence>
<dbReference type="InterPro" id="IPR022674">
    <property type="entry name" value="G6P_DH_NAD-bd"/>
</dbReference>
<dbReference type="EMBL" id="LN714488">
    <property type="protein sequence ID" value="CEL71210.1"/>
    <property type="molecule type" value="Genomic_DNA"/>
</dbReference>
<dbReference type="PANTHER" id="PTHR23429">
    <property type="entry name" value="GLUCOSE-6-PHOSPHATE 1-DEHYDROGENASE G6PD"/>
    <property type="match status" value="1"/>
</dbReference>
<dbReference type="Gene3D" id="3.30.360.10">
    <property type="entry name" value="Dihydrodipicolinate Reductase, domain 2"/>
    <property type="match status" value="1"/>
</dbReference>
<keyword evidence="4" id="KW-0521">NADP</keyword>
<dbReference type="Pfam" id="PF00479">
    <property type="entry name" value="G6PD_N"/>
    <property type="match status" value="1"/>
</dbReference>
<name>A0A0F7URV1_NEOCL</name>
<dbReference type="GO" id="GO:0004345">
    <property type="term" value="F:glucose-6-phosphate dehydrogenase activity"/>
    <property type="evidence" value="ECO:0007669"/>
    <property type="project" value="UniProtKB-EC"/>
</dbReference>
<gene>
    <name evidence="8" type="ORF">BN1204_068740</name>
</gene>
<keyword evidence="6" id="KW-0119">Carbohydrate metabolism</keyword>
<evidence type="ECO:0000256" key="6">
    <source>
        <dbReference type="ARBA" id="ARBA00023277"/>
    </source>
</evidence>
<evidence type="ECO:0000256" key="5">
    <source>
        <dbReference type="ARBA" id="ARBA00023002"/>
    </source>
</evidence>
<dbReference type="Gene3D" id="3.40.50.720">
    <property type="entry name" value="NAD(P)-binding Rossmann-like Domain"/>
    <property type="match status" value="1"/>
</dbReference>
<dbReference type="GO" id="GO:0050661">
    <property type="term" value="F:NADP binding"/>
    <property type="evidence" value="ECO:0007669"/>
    <property type="project" value="InterPro"/>
</dbReference>
<reference evidence="8" key="1">
    <citation type="journal article" date="2015" name="PLoS ONE">
        <title>Comprehensive Evaluation of Toxoplasma gondii VEG and Neospora caninum LIV Genomes with Tachyzoite Stage Transcriptome and Proteome Defines Novel Transcript Features.</title>
        <authorList>
            <person name="Ramaprasad A."/>
            <person name="Mourier T."/>
            <person name="Naeem R."/>
            <person name="Malas T.B."/>
            <person name="Moussa E."/>
            <person name="Panigrahi A."/>
            <person name="Vermont S.J."/>
            <person name="Otto T.D."/>
            <person name="Wastling J."/>
            <person name="Pain A."/>
        </authorList>
    </citation>
    <scope>NUCLEOTIDE SEQUENCE</scope>
    <source>
        <strain evidence="8">Liverpool</strain>
    </source>
</reference>
<dbReference type="InterPro" id="IPR001282">
    <property type="entry name" value="G6P_DH"/>
</dbReference>
<feature type="domain" description="Glucose-6-phosphate dehydrogenase NAD-binding" evidence="7">
    <location>
        <begin position="52"/>
        <end position="126"/>
    </location>
</feature>
<dbReference type="EC" id="1.1.1.49" evidence="2"/>
<dbReference type="InterPro" id="IPR036291">
    <property type="entry name" value="NAD(P)-bd_dom_sf"/>
</dbReference>
<dbReference type="AlphaFoldDB" id="A0A0F7URV1"/>
<dbReference type="GO" id="GO:0006006">
    <property type="term" value="P:glucose metabolic process"/>
    <property type="evidence" value="ECO:0007669"/>
    <property type="project" value="UniProtKB-KW"/>
</dbReference>
<dbReference type="GO" id="GO:0009051">
    <property type="term" value="P:pentose-phosphate shunt, oxidative branch"/>
    <property type="evidence" value="ECO:0007669"/>
    <property type="project" value="TreeGrafter"/>
</dbReference>
<dbReference type="PANTHER" id="PTHR23429:SF0">
    <property type="entry name" value="GLUCOSE-6-PHOSPHATE 1-DEHYDROGENASE"/>
    <property type="match status" value="1"/>
</dbReference>
<evidence type="ECO:0000256" key="4">
    <source>
        <dbReference type="ARBA" id="ARBA00022857"/>
    </source>
</evidence>
<evidence type="ECO:0000256" key="2">
    <source>
        <dbReference type="ARBA" id="ARBA00013019"/>
    </source>
</evidence>